<protein>
    <submittedName>
        <fullName evidence="2">Uncharacterized protein</fullName>
    </submittedName>
</protein>
<gene>
    <name evidence="2" type="ORF">HPT29_020510</name>
</gene>
<proteinExistence type="predicted"/>
<evidence type="ECO:0000313" key="2">
    <source>
        <dbReference type="EMBL" id="UVF18838.1"/>
    </source>
</evidence>
<evidence type="ECO:0000256" key="1">
    <source>
        <dbReference type="SAM" id="MobiDB-lite"/>
    </source>
</evidence>
<dbReference type="Proteomes" id="UP001017257">
    <property type="component" value="Chromosome"/>
</dbReference>
<dbReference type="RefSeq" id="WP_173947218.1">
    <property type="nucleotide sequence ID" value="NZ_CP102845.1"/>
</dbReference>
<dbReference type="EMBL" id="CP102845">
    <property type="protein sequence ID" value="UVF18838.1"/>
    <property type="molecule type" value="Genomic_DNA"/>
</dbReference>
<name>A0ABY5RP88_9HYPH</name>
<accession>A0ABY5RP88</accession>
<feature type="region of interest" description="Disordered" evidence="1">
    <location>
        <begin position="181"/>
        <end position="205"/>
    </location>
</feature>
<evidence type="ECO:0000313" key="3">
    <source>
        <dbReference type="Proteomes" id="UP001017257"/>
    </source>
</evidence>
<reference evidence="2" key="1">
    <citation type="submission" date="2022-08" db="EMBL/GenBank/DDBJ databases">
        <title>Microvirga terrae sp. nov., isolated from soil.</title>
        <authorList>
            <person name="Kim K.H."/>
            <person name="Seo Y.L."/>
            <person name="Kim J.M."/>
            <person name="Lee J.K."/>
            <person name="Han D.M."/>
            <person name="Jeon C.O."/>
        </authorList>
    </citation>
    <scope>NUCLEOTIDE SEQUENCE</scope>
    <source>
        <strain evidence="2">R24</strain>
    </source>
</reference>
<keyword evidence="3" id="KW-1185">Reference proteome</keyword>
<feature type="compositionally biased region" description="Polar residues" evidence="1">
    <location>
        <begin position="196"/>
        <end position="205"/>
    </location>
</feature>
<organism evidence="2 3">
    <name type="scientific">Microvirga terrae</name>
    <dbReference type="NCBI Taxonomy" id="2740529"/>
    <lineage>
        <taxon>Bacteria</taxon>
        <taxon>Pseudomonadati</taxon>
        <taxon>Pseudomonadota</taxon>
        <taxon>Alphaproteobacteria</taxon>
        <taxon>Hyphomicrobiales</taxon>
        <taxon>Methylobacteriaceae</taxon>
        <taxon>Microvirga</taxon>
    </lineage>
</organism>
<sequence length="205" mass="23207">MPEITPDQMDHILGILNPQHAADIAFYPLIIKLISLDYQLSRQIQPFRVPIKEHRKQIERVFRAAFELRAAINSLWKRDSFIIDIDKLIASNFEEIEGNSDKFLASLSLIIALTRGALDHEDLLSERRGEEASNQGKKSVERWALWEPLFQIWVDVKGNLKFAEDGPLHRFVDAVQVASGGGKTNPDSLKKAVRSWNPTPGTKGP</sequence>